<organism evidence="4 5">
    <name type="scientific">Amanita muscaria (strain Koide BX008)</name>
    <dbReference type="NCBI Taxonomy" id="946122"/>
    <lineage>
        <taxon>Eukaryota</taxon>
        <taxon>Fungi</taxon>
        <taxon>Dikarya</taxon>
        <taxon>Basidiomycota</taxon>
        <taxon>Agaricomycotina</taxon>
        <taxon>Agaricomycetes</taxon>
        <taxon>Agaricomycetidae</taxon>
        <taxon>Agaricales</taxon>
        <taxon>Pluteineae</taxon>
        <taxon>Amanitaceae</taxon>
        <taxon>Amanita</taxon>
    </lineage>
</organism>
<feature type="domain" description="THUMP" evidence="3">
    <location>
        <begin position="150"/>
        <end position="256"/>
    </location>
</feature>
<keyword evidence="1" id="KW-0694">RNA-binding</keyword>
<accession>A0A0C2SW76</accession>
<feature type="region of interest" description="Disordered" evidence="2">
    <location>
        <begin position="71"/>
        <end position="92"/>
    </location>
</feature>
<evidence type="ECO:0000259" key="3">
    <source>
        <dbReference type="PROSITE" id="PS51165"/>
    </source>
</evidence>
<dbReference type="PROSITE" id="PS51165">
    <property type="entry name" value="THUMP"/>
    <property type="match status" value="1"/>
</dbReference>
<dbReference type="OrthoDB" id="367221at2759"/>
<proteinExistence type="predicted"/>
<keyword evidence="5" id="KW-1185">Reference proteome</keyword>
<reference evidence="4 5" key="1">
    <citation type="submission" date="2014-04" db="EMBL/GenBank/DDBJ databases">
        <title>Evolutionary Origins and Diversification of the Mycorrhizal Mutualists.</title>
        <authorList>
            <consortium name="DOE Joint Genome Institute"/>
            <consortium name="Mycorrhizal Genomics Consortium"/>
            <person name="Kohler A."/>
            <person name="Kuo A."/>
            <person name="Nagy L.G."/>
            <person name="Floudas D."/>
            <person name="Copeland A."/>
            <person name="Barry K.W."/>
            <person name="Cichocki N."/>
            <person name="Veneault-Fourrey C."/>
            <person name="LaButti K."/>
            <person name="Lindquist E.A."/>
            <person name="Lipzen A."/>
            <person name="Lundell T."/>
            <person name="Morin E."/>
            <person name="Murat C."/>
            <person name="Riley R."/>
            <person name="Ohm R."/>
            <person name="Sun H."/>
            <person name="Tunlid A."/>
            <person name="Henrissat B."/>
            <person name="Grigoriev I.V."/>
            <person name="Hibbett D.S."/>
            <person name="Martin F."/>
        </authorList>
    </citation>
    <scope>NUCLEOTIDE SEQUENCE [LARGE SCALE GENOMIC DNA]</scope>
    <source>
        <strain evidence="4 5">Koide BX008</strain>
    </source>
</reference>
<evidence type="ECO:0000313" key="4">
    <source>
        <dbReference type="EMBL" id="KIL67710.1"/>
    </source>
</evidence>
<evidence type="ECO:0000256" key="1">
    <source>
        <dbReference type="PROSITE-ProRule" id="PRU00529"/>
    </source>
</evidence>
<dbReference type="GO" id="GO:0003723">
    <property type="term" value="F:RNA binding"/>
    <property type="evidence" value="ECO:0007669"/>
    <property type="project" value="UniProtKB-UniRule"/>
</dbReference>
<dbReference type="STRING" id="946122.A0A0C2SW76"/>
<dbReference type="CDD" id="cd11717">
    <property type="entry name" value="THUMP_THUMPD1_like"/>
    <property type="match status" value="1"/>
</dbReference>
<dbReference type="SUPFAM" id="SSF143437">
    <property type="entry name" value="THUMP domain-like"/>
    <property type="match status" value="1"/>
</dbReference>
<dbReference type="EMBL" id="KN818231">
    <property type="protein sequence ID" value="KIL67710.1"/>
    <property type="molecule type" value="Genomic_DNA"/>
</dbReference>
<dbReference type="PANTHER" id="PTHR13452:SF10">
    <property type="entry name" value="THUMP DOMAIN-CONTAINING PROTEIN 1"/>
    <property type="match status" value="1"/>
</dbReference>
<dbReference type="Proteomes" id="UP000054549">
    <property type="component" value="Unassembled WGS sequence"/>
</dbReference>
<sequence length="295" mass="33064">MPASESKDKKRSYDGSENKTKKKKFRSDGTSIWTRPHVDGPGVWASCVRGKEKGAVGELYDVFESLASEMWPEEKSNDVDGGSDSEDSSNQKNSCHFSLEEQIASEVSAIKRPKRETRFANCKTNTQCVVFISCKPPVDPVELVVRHIKNIQETGVTRTRFIHRLVPVSGSCTANPLQIQSLCCSIFEPFFAKHGDKKFTYKIEPRVRNHTTMDRMTIIQTVAQCIPEGHTVSLTEPEIFILVEVFKSTFGVSIVEDYYALAKFNVTELAQKFDATGEESRVHKVQQGDDSGNSK</sequence>
<feature type="region of interest" description="Disordered" evidence="2">
    <location>
        <begin position="1"/>
        <end position="39"/>
    </location>
</feature>
<feature type="compositionally biased region" description="Basic and acidic residues" evidence="2">
    <location>
        <begin position="1"/>
        <end position="19"/>
    </location>
</feature>
<name>A0A0C2SW76_AMAMK</name>
<dbReference type="FunCoup" id="A0A0C2SW76">
    <property type="interactions" value="606"/>
</dbReference>
<dbReference type="Gene3D" id="3.30.2300.10">
    <property type="entry name" value="THUMP superfamily"/>
    <property type="match status" value="1"/>
</dbReference>
<evidence type="ECO:0000313" key="5">
    <source>
        <dbReference type="Proteomes" id="UP000054549"/>
    </source>
</evidence>
<dbReference type="InterPro" id="IPR004114">
    <property type="entry name" value="THUMP_dom"/>
</dbReference>
<dbReference type="HOGENOM" id="CLU_039352_2_3_1"/>
<dbReference type="SMART" id="SM00981">
    <property type="entry name" value="THUMP"/>
    <property type="match status" value="1"/>
</dbReference>
<evidence type="ECO:0000256" key="2">
    <source>
        <dbReference type="SAM" id="MobiDB-lite"/>
    </source>
</evidence>
<dbReference type="InterPro" id="IPR040183">
    <property type="entry name" value="THUMPD1-like"/>
</dbReference>
<dbReference type="PANTHER" id="PTHR13452">
    <property type="entry name" value="THUMP DOMAIN CONTAINING PROTEIN 1-RELATED"/>
    <property type="match status" value="1"/>
</dbReference>
<dbReference type="GO" id="GO:0006400">
    <property type="term" value="P:tRNA modification"/>
    <property type="evidence" value="ECO:0007669"/>
    <property type="project" value="InterPro"/>
</dbReference>
<dbReference type="FunFam" id="3.30.2300.10:FF:000001">
    <property type="entry name" value="THUMP domain-containing protein 1"/>
    <property type="match status" value="1"/>
</dbReference>
<dbReference type="AlphaFoldDB" id="A0A0C2SW76"/>
<protein>
    <recommendedName>
        <fullName evidence="3">THUMP domain-containing protein</fullName>
    </recommendedName>
</protein>
<dbReference type="InParanoid" id="A0A0C2SW76"/>
<dbReference type="Pfam" id="PF02926">
    <property type="entry name" value="THUMP"/>
    <property type="match status" value="1"/>
</dbReference>
<gene>
    <name evidence="4" type="ORF">M378DRAFT_122863</name>
</gene>